<dbReference type="EMBL" id="JAWDGP010001331">
    <property type="protein sequence ID" value="KAK3792795.1"/>
    <property type="molecule type" value="Genomic_DNA"/>
</dbReference>
<feature type="region of interest" description="Disordered" evidence="1">
    <location>
        <begin position="266"/>
        <end position="285"/>
    </location>
</feature>
<protein>
    <submittedName>
        <fullName evidence="2">Uncharacterized protein</fullName>
    </submittedName>
</protein>
<evidence type="ECO:0000313" key="3">
    <source>
        <dbReference type="Proteomes" id="UP001283361"/>
    </source>
</evidence>
<feature type="compositionally biased region" description="Basic and acidic residues" evidence="1">
    <location>
        <begin position="154"/>
        <end position="172"/>
    </location>
</feature>
<proteinExistence type="predicted"/>
<feature type="region of interest" description="Disordered" evidence="1">
    <location>
        <begin position="154"/>
        <end position="181"/>
    </location>
</feature>
<name>A0AAE1E426_9GAST</name>
<comment type="caution">
    <text evidence="2">The sequence shown here is derived from an EMBL/GenBank/DDBJ whole genome shotgun (WGS) entry which is preliminary data.</text>
</comment>
<keyword evidence="3" id="KW-1185">Reference proteome</keyword>
<dbReference type="AlphaFoldDB" id="A0AAE1E426"/>
<organism evidence="2 3">
    <name type="scientific">Elysia crispata</name>
    <name type="common">lettuce slug</name>
    <dbReference type="NCBI Taxonomy" id="231223"/>
    <lineage>
        <taxon>Eukaryota</taxon>
        <taxon>Metazoa</taxon>
        <taxon>Spiralia</taxon>
        <taxon>Lophotrochozoa</taxon>
        <taxon>Mollusca</taxon>
        <taxon>Gastropoda</taxon>
        <taxon>Heterobranchia</taxon>
        <taxon>Euthyneura</taxon>
        <taxon>Panpulmonata</taxon>
        <taxon>Sacoglossa</taxon>
        <taxon>Placobranchoidea</taxon>
        <taxon>Plakobranchidae</taxon>
        <taxon>Elysia</taxon>
    </lineage>
</organism>
<accession>A0AAE1E426</accession>
<gene>
    <name evidence="2" type="ORF">RRG08_029342</name>
</gene>
<dbReference type="Proteomes" id="UP001283361">
    <property type="component" value="Unassembled WGS sequence"/>
</dbReference>
<reference evidence="2" key="1">
    <citation type="journal article" date="2023" name="G3 (Bethesda)">
        <title>A reference genome for the long-term kleptoplast-retaining sea slug Elysia crispata morphotype clarki.</title>
        <authorList>
            <person name="Eastman K.E."/>
            <person name="Pendleton A.L."/>
            <person name="Shaikh M.A."/>
            <person name="Suttiyut T."/>
            <person name="Ogas R."/>
            <person name="Tomko P."/>
            <person name="Gavelis G."/>
            <person name="Widhalm J.R."/>
            <person name="Wisecaver J.H."/>
        </authorList>
    </citation>
    <scope>NUCLEOTIDE SEQUENCE</scope>
    <source>
        <strain evidence="2">ECLA1</strain>
    </source>
</reference>
<evidence type="ECO:0000256" key="1">
    <source>
        <dbReference type="SAM" id="MobiDB-lite"/>
    </source>
</evidence>
<evidence type="ECO:0000313" key="2">
    <source>
        <dbReference type="EMBL" id="KAK3792795.1"/>
    </source>
</evidence>
<sequence length="285" mass="31814">MYVRKVASPTYLSVRLQASTSVMNINEADRTLPQMDWSQILSMTSSRSRKFMAFVTSLVLGMKQNTQWRISAKWKLRENNEIWSPSSGHRGCRQGRENGLLTSIPLVTITVGGGESIFMIAYQMSGRLGTAAGSSEFADLFTSAEWEGRAGVVEEPRVSDKKGETQVPKSRDNTLNGERSNTSGKVVEVELVDVAAAVLTSRTAPIIICLAISKLHSLDLTNSDWKSTKWSRSRQEKQGLMNEFEPKTSDKKLQWCLNLRHLSRITPETPLSSPRPRRSSQPPIL</sequence>